<dbReference type="RefSeq" id="WP_079725222.1">
    <property type="nucleotide sequence ID" value="NZ_BMCL01000001.1"/>
</dbReference>
<dbReference type="CDD" id="cd05269">
    <property type="entry name" value="TMR_SDR_a"/>
    <property type="match status" value="1"/>
</dbReference>
<dbReference type="Gene3D" id="3.90.25.10">
    <property type="entry name" value="UDP-galactose 4-epimerase, domain 1"/>
    <property type="match status" value="1"/>
</dbReference>
<dbReference type="InterPro" id="IPR036291">
    <property type="entry name" value="NAD(P)-bd_dom_sf"/>
</dbReference>
<dbReference type="InterPro" id="IPR052718">
    <property type="entry name" value="NmrA-type_oxidoreductase"/>
</dbReference>
<feature type="domain" description="NAD(P)-binding" evidence="1">
    <location>
        <begin position="12"/>
        <end position="164"/>
    </location>
</feature>
<dbReference type="STRING" id="428993.SAMN06296058_2920"/>
<evidence type="ECO:0000313" key="3">
    <source>
        <dbReference type="Proteomes" id="UP000190341"/>
    </source>
</evidence>
<dbReference type="SUPFAM" id="SSF51735">
    <property type="entry name" value="NAD(P)-binding Rossmann-fold domains"/>
    <property type="match status" value="1"/>
</dbReference>
<organism evidence="2 3">
    <name type="scientific">Pseudoxanthomonas indica</name>
    <dbReference type="NCBI Taxonomy" id="428993"/>
    <lineage>
        <taxon>Bacteria</taxon>
        <taxon>Pseudomonadati</taxon>
        <taxon>Pseudomonadota</taxon>
        <taxon>Gammaproteobacteria</taxon>
        <taxon>Lysobacterales</taxon>
        <taxon>Lysobacteraceae</taxon>
        <taxon>Pseudoxanthomonas</taxon>
    </lineage>
</organism>
<dbReference type="InterPro" id="IPR016040">
    <property type="entry name" value="NAD(P)-bd_dom"/>
</dbReference>
<dbReference type="PANTHER" id="PTHR47129">
    <property type="entry name" value="QUINONE OXIDOREDUCTASE 2"/>
    <property type="match status" value="1"/>
</dbReference>
<sequence length="293" mass="30652">MSTFTGKILVTGASGQLGALVIAALLNEVPPAQLIATARNPAKLTDLAARGVDVRQADYTKPASLDAAFQGADRLLLVSSSEVGQRLPQHRNVIEAAQRAGVKLLAYTSILRADSTPLLLGQEHRQTEALLRDSGIPFVFLRNGWYSENYTAALVGVIEHGAVLGSAGEGRLSTAGRADYADAAAVVLASSEDPAGRIYELAGDESFTLAEYAAEVARQAHKPVAYQDLPEADYKAALLQLGLPAPLAGILAQSDAAAAQGGLFDDGRQLSQLIGRATTPIKQSIAETLARLA</sequence>
<proteinExistence type="predicted"/>
<dbReference type="AlphaFoldDB" id="A0A1T5LQH1"/>
<protein>
    <submittedName>
        <fullName evidence="2">NAD(P)H dehydrogenase (Quinone)</fullName>
    </submittedName>
</protein>
<evidence type="ECO:0000313" key="2">
    <source>
        <dbReference type="EMBL" id="SKC78247.1"/>
    </source>
</evidence>
<reference evidence="2 3" key="1">
    <citation type="submission" date="2017-02" db="EMBL/GenBank/DDBJ databases">
        <authorList>
            <person name="Peterson S.W."/>
        </authorList>
    </citation>
    <scope>NUCLEOTIDE SEQUENCE [LARGE SCALE GENOMIC DNA]</scope>
    <source>
        <strain evidence="2 3">P15</strain>
    </source>
</reference>
<dbReference type="Proteomes" id="UP000190341">
    <property type="component" value="Unassembled WGS sequence"/>
</dbReference>
<gene>
    <name evidence="2" type="ORF">SAMN06296058_2920</name>
</gene>
<dbReference type="OrthoDB" id="9798669at2"/>
<dbReference type="PANTHER" id="PTHR47129:SF1">
    <property type="entry name" value="NMRA-LIKE DOMAIN-CONTAINING PROTEIN"/>
    <property type="match status" value="1"/>
</dbReference>
<dbReference type="Pfam" id="PF13460">
    <property type="entry name" value="NAD_binding_10"/>
    <property type="match status" value="1"/>
</dbReference>
<accession>A0A1T5LQH1</accession>
<keyword evidence="3" id="KW-1185">Reference proteome</keyword>
<evidence type="ECO:0000259" key="1">
    <source>
        <dbReference type="Pfam" id="PF13460"/>
    </source>
</evidence>
<dbReference type="Gene3D" id="3.40.50.720">
    <property type="entry name" value="NAD(P)-binding Rossmann-like Domain"/>
    <property type="match status" value="1"/>
</dbReference>
<name>A0A1T5LQH1_9GAMM</name>
<dbReference type="EMBL" id="FUZV01000002">
    <property type="protein sequence ID" value="SKC78247.1"/>
    <property type="molecule type" value="Genomic_DNA"/>
</dbReference>